<gene>
    <name evidence="2" type="ORF">WHI96_24345</name>
</gene>
<evidence type="ECO:0000313" key="2">
    <source>
        <dbReference type="EMBL" id="MEQ3541947.1"/>
    </source>
</evidence>
<sequence length="47" mass="4899">MSGNAFPSEPSAMATTAEQTPQDVDRTSTVGGQALHGAPALVIRDEW</sequence>
<name>A0ABV1K156_9PSEU</name>
<feature type="region of interest" description="Disordered" evidence="1">
    <location>
        <begin position="1"/>
        <end position="47"/>
    </location>
</feature>
<dbReference type="EMBL" id="JBEDNP010000021">
    <property type="protein sequence ID" value="MEQ3541947.1"/>
    <property type="molecule type" value="Genomic_DNA"/>
</dbReference>
<reference evidence="2 3" key="1">
    <citation type="submission" date="2024-03" db="EMBL/GenBank/DDBJ databases">
        <title>Draft genome sequence of Pseudonocardia tropica JCM 19149.</title>
        <authorList>
            <person name="Butdee W."/>
            <person name="Duangmal K."/>
        </authorList>
    </citation>
    <scope>NUCLEOTIDE SEQUENCE [LARGE SCALE GENOMIC DNA]</scope>
    <source>
        <strain evidence="2 3">JCM 19149</strain>
    </source>
</reference>
<proteinExistence type="predicted"/>
<comment type="caution">
    <text evidence="2">The sequence shown here is derived from an EMBL/GenBank/DDBJ whole genome shotgun (WGS) entry which is preliminary data.</text>
</comment>
<dbReference type="Proteomes" id="UP001464923">
    <property type="component" value="Unassembled WGS sequence"/>
</dbReference>
<evidence type="ECO:0000313" key="3">
    <source>
        <dbReference type="Proteomes" id="UP001464923"/>
    </source>
</evidence>
<feature type="compositionally biased region" description="Polar residues" evidence="1">
    <location>
        <begin position="13"/>
        <end position="31"/>
    </location>
</feature>
<dbReference type="RefSeq" id="WP_345643687.1">
    <property type="nucleotide sequence ID" value="NZ_BAABLY010000018.1"/>
</dbReference>
<keyword evidence="3" id="KW-1185">Reference proteome</keyword>
<accession>A0ABV1K156</accession>
<evidence type="ECO:0000256" key="1">
    <source>
        <dbReference type="SAM" id="MobiDB-lite"/>
    </source>
</evidence>
<protein>
    <submittedName>
        <fullName evidence="2">Uncharacterized protein</fullName>
    </submittedName>
</protein>
<organism evidence="2 3">
    <name type="scientific">Pseudonocardia tropica</name>
    <dbReference type="NCBI Taxonomy" id="681289"/>
    <lineage>
        <taxon>Bacteria</taxon>
        <taxon>Bacillati</taxon>
        <taxon>Actinomycetota</taxon>
        <taxon>Actinomycetes</taxon>
        <taxon>Pseudonocardiales</taxon>
        <taxon>Pseudonocardiaceae</taxon>
        <taxon>Pseudonocardia</taxon>
    </lineage>
</organism>